<gene>
    <name evidence="3" type="ORF">C8N46_102474</name>
</gene>
<evidence type="ECO:0000256" key="1">
    <source>
        <dbReference type="ARBA" id="ARBA00022729"/>
    </source>
</evidence>
<protein>
    <submittedName>
        <fullName evidence="3">Uncharacterized protein DUF4174</fullName>
    </submittedName>
</protein>
<reference evidence="3 4" key="1">
    <citation type="submission" date="2018-04" db="EMBL/GenBank/DDBJ databases">
        <title>Genomic Encyclopedia of Archaeal and Bacterial Type Strains, Phase II (KMG-II): from individual species to whole genera.</title>
        <authorList>
            <person name="Goeker M."/>
        </authorList>
    </citation>
    <scope>NUCLEOTIDE SEQUENCE [LARGE SCALE GENOMIC DNA]</scope>
    <source>
        <strain evidence="3 4">DSM 25731</strain>
    </source>
</reference>
<organism evidence="3 4">
    <name type="scientific">Kordia periserrulae</name>
    <dbReference type="NCBI Taxonomy" id="701523"/>
    <lineage>
        <taxon>Bacteria</taxon>
        <taxon>Pseudomonadati</taxon>
        <taxon>Bacteroidota</taxon>
        <taxon>Flavobacteriia</taxon>
        <taxon>Flavobacteriales</taxon>
        <taxon>Flavobacteriaceae</taxon>
        <taxon>Kordia</taxon>
    </lineage>
</organism>
<dbReference type="RefSeq" id="WP_158269091.1">
    <property type="nucleotide sequence ID" value="NZ_QBKT01000002.1"/>
</dbReference>
<accession>A0A2T6C418</accession>
<dbReference type="EMBL" id="QBKT01000002">
    <property type="protein sequence ID" value="PTX63071.1"/>
    <property type="molecule type" value="Genomic_DNA"/>
</dbReference>
<evidence type="ECO:0000259" key="2">
    <source>
        <dbReference type="Pfam" id="PF13778"/>
    </source>
</evidence>
<sequence length="130" mass="15236">MTLQAQDFQNHAWKHRVIIVKGNDAERSAFLVQFHPTKQEELKERKIVIYSVGRTTTLINHADGQNPIMYPDVELPQKYQDMLQKDETFEILLIGLDGSVKMRKTSSFTPQELYDKIDSMPMRRSELRKN</sequence>
<dbReference type="InterPro" id="IPR025232">
    <property type="entry name" value="DUF4174"/>
</dbReference>
<feature type="domain" description="DUF4174" evidence="2">
    <location>
        <begin position="9"/>
        <end position="126"/>
    </location>
</feature>
<dbReference type="Pfam" id="PF13778">
    <property type="entry name" value="DUF4174"/>
    <property type="match status" value="1"/>
</dbReference>
<keyword evidence="1" id="KW-0732">Signal</keyword>
<dbReference type="AlphaFoldDB" id="A0A2T6C418"/>
<dbReference type="Proteomes" id="UP000244090">
    <property type="component" value="Unassembled WGS sequence"/>
</dbReference>
<proteinExistence type="predicted"/>
<evidence type="ECO:0000313" key="3">
    <source>
        <dbReference type="EMBL" id="PTX63071.1"/>
    </source>
</evidence>
<keyword evidence="4" id="KW-1185">Reference proteome</keyword>
<name>A0A2T6C418_9FLAO</name>
<evidence type="ECO:0000313" key="4">
    <source>
        <dbReference type="Proteomes" id="UP000244090"/>
    </source>
</evidence>
<comment type="caution">
    <text evidence="3">The sequence shown here is derived from an EMBL/GenBank/DDBJ whole genome shotgun (WGS) entry which is preliminary data.</text>
</comment>
<dbReference type="OrthoDB" id="7362103at2"/>